<dbReference type="InterPro" id="IPR004089">
    <property type="entry name" value="MCPsignal_dom"/>
</dbReference>
<evidence type="ECO:0000256" key="6">
    <source>
        <dbReference type="SAM" id="MobiDB-lite"/>
    </source>
</evidence>
<dbReference type="Gene3D" id="6.10.340.10">
    <property type="match status" value="1"/>
</dbReference>
<dbReference type="SMART" id="SM00283">
    <property type="entry name" value="MA"/>
    <property type="match status" value="1"/>
</dbReference>
<dbReference type="EMBL" id="SHKY01000001">
    <property type="protein sequence ID" value="RZU50440.1"/>
    <property type="molecule type" value="Genomic_DNA"/>
</dbReference>
<evidence type="ECO:0000256" key="7">
    <source>
        <dbReference type="SAM" id="Phobius"/>
    </source>
</evidence>
<dbReference type="SUPFAM" id="SSF58104">
    <property type="entry name" value="Methyl-accepting chemotaxis protein (MCP) signaling domain"/>
    <property type="match status" value="1"/>
</dbReference>
<evidence type="ECO:0000256" key="2">
    <source>
        <dbReference type="ARBA" id="ARBA00022989"/>
    </source>
</evidence>
<dbReference type="InterPro" id="IPR004090">
    <property type="entry name" value="Chemotax_Me-accpt_rcpt"/>
</dbReference>
<dbReference type="PROSITE" id="PS50885">
    <property type="entry name" value="HAMP"/>
    <property type="match status" value="1"/>
</dbReference>
<dbReference type="Proteomes" id="UP000292564">
    <property type="component" value="Unassembled WGS sequence"/>
</dbReference>
<protein>
    <submittedName>
        <fullName evidence="10">Methyl-accepting chemotaxis protein</fullName>
    </submittedName>
</protein>
<dbReference type="Pfam" id="PF00672">
    <property type="entry name" value="HAMP"/>
    <property type="match status" value="1"/>
</dbReference>
<comment type="similarity">
    <text evidence="4">Belongs to the methyl-accepting chemotaxis (MCP) protein family.</text>
</comment>
<dbReference type="GO" id="GO:0006935">
    <property type="term" value="P:chemotaxis"/>
    <property type="evidence" value="ECO:0007669"/>
    <property type="project" value="InterPro"/>
</dbReference>
<dbReference type="GO" id="GO:0016020">
    <property type="term" value="C:membrane"/>
    <property type="evidence" value="ECO:0007669"/>
    <property type="project" value="InterPro"/>
</dbReference>
<reference evidence="10 11" key="1">
    <citation type="submission" date="2019-02" db="EMBL/GenBank/DDBJ databases">
        <title>Sequencing the genomes of 1000 actinobacteria strains.</title>
        <authorList>
            <person name="Klenk H.-P."/>
        </authorList>
    </citation>
    <scope>NUCLEOTIDE SEQUENCE [LARGE SCALE GENOMIC DNA]</scope>
    <source>
        <strain evidence="10 11">DSM 45162</strain>
    </source>
</reference>
<evidence type="ECO:0000313" key="10">
    <source>
        <dbReference type="EMBL" id="RZU50440.1"/>
    </source>
</evidence>
<dbReference type="GO" id="GO:0007165">
    <property type="term" value="P:signal transduction"/>
    <property type="evidence" value="ECO:0007669"/>
    <property type="project" value="UniProtKB-KW"/>
</dbReference>
<sequence length="560" mass="58791">MLLAVFLALRAIATGPFEDLEANQLARDAQRLGIALDGQVALLSTFGATNSEWDDSADQVAAADSEGFLESFEPEYLRGTGVVDGVMGAGLDGTPRVGVLADASGAAELADVPAELRDRALLRRLFDPAAESGDGICGMILAADRPYLYCGFAAYRSSGEPPATGGLIYLKSLDPAALTKLGAEVDLSLTRVAQRHTGAAERSVLASRLGRIAVSTATLNETQVAVDAVVPTANGGPIVLRSIGDRQLHRIAGRTANQIFLFTAVGTLLLLGAFGILSRRAVRQQVRPLRRTTEAVIASGDRSLRIGHPGKGDIGALAATIDTMLETLAAQDAALHAEQAQREEQLRRTYAEQERVQDESRRQARETVDRTSGAVVDRLAGVVGHVGDVRTATRDIDARIDAAHAASRNLVEHAGNAEHAVDALGDSLRRVAGIAEMITEVAAQTNLLALNATIEAARAGEAGRGFAVVAGEVKNLATSTAESTDEITSIVGELEREMRAMSTTIQTMAGSVTDITGTTGEVHGLAERQRGLVEQLSRDLDDAIRQIAGLGGHGVPGRDT</sequence>
<dbReference type="Gene3D" id="1.10.287.950">
    <property type="entry name" value="Methyl-accepting chemotaxis protein"/>
    <property type="match status" value="1"/>
</dbReference>
<feature type="transmembrane region" description="Helical" evidence="7">
    <location>
        <begin position="259"/>
        <end position="277"/>
    </location>
</feature>
<keyword evidence="1 7" id="KW-0812">Transmembrane</keyword>
<keyword evidence="3 5" id="KW-0807">Transducer</keyword>
<evidence type="ECO:0000313" key="11">
    <source>
        <dbReference type="Proteomes" id="UP000292564"/>
    </source>
</evidence>
<dbReference type="GO" id="GO:0004888">
    <property type="term" value="F:transmembrane signaling receptor activity"/>
    <property type="evidence" value="ECO:0007669"/>
    <property type="project" value="InterPro"/>
</dbReference>
<evidence type="ECO:0000256" key="4">
    <source>
        <dbReference type="ARBA" id="ARBA00029447"/>
    </source>
</evidence>
<dbReference type="Pfam" id="PF00015">
    <property type="entry name" value="MCPsignal"/>
    <property type="match status" value="1"/>
</dbReference>
<feature type="domain" description="Methyl-accepting transducer" evidence="8">
    <location>
        <begin position="329"/>
        <end position="548"/>
    </location>
</feature>
<dbReference type="InterPro" id="IPR007892">
    <property type="entry name" value="CHASE4"/>
</dbReference>
<name>A0A4Q7ZHX2_9ACTN</name>
<organism evidence="10 11">
    <name type="scientific">Krasilnikovia cinnamomea</name>
    <dbReference type="NCBI Taxonomy" id="349313"/>
    <lineage>
        <taxon>Bacteria</taxon>
        <taxon>Bacillati</taxon>
        <taxon>Actinomycetota</taxon>
        <taxon>Actinomycetes</taxon>
        <taxon>Micromonosporales</taxon>
        <taxon>Micromonosporaceae</taxon>
        <taxon>Krasilnikovia</taxon>
    </lineage>
</organism>
<dbReference type="PANTHER" id="PTHR32089:SF112">
    <property type="entry name" value="LYSOZYME-LIKE PROTEIN-RELATED"/>
    <property type="match status" value="1"/>
</dbReference>
<accession>A0A4Q7ZHX2</accession>
<comment type="caution">
    <text evidence="10">The sequence shown here is derived from an EMBL/GenBank/DDBJ whole genome shotgun (WGS) entry which is preliminary data.</text>
</comment>
<feature type="region of interest" description="Disordered" evidence="6">
    <location>
        <begin position="339"/>
        <end position="369"/>
    </location>
</feature>
<evidence type="ECO:0000256" key="1">
    <source>
        <dbReference type="ARBA" id="ARBA00022692"/>
    </source>
</evidence>
<dbReference type="InterPro" id="IPR003660">
    <property type="entry name" value="HAMP_dom"/>
</dbReference>
<dbReference type="SMART" id="SM00304">
    <property type="entry name" value="HAMP"/>
    <property type="match status" value="1"/>
</dbReference>
<proteinExistence type="inferred from homology"/>
<evidence type="ECO:0000256" key="3">
    <source>
        <dbReference type="ARBA" id="ARBA00023224"/>
    </source>
</evidence>
<keyword evidence="11" id="KW-1185">Reference proteome</keyword>
<gene>
    <name evidence="10" type="ORF">EV385_2212</name>
</gene>
<evidence type="ECO:0000259" key="9">
    <source>
        <dbReference type="PROSITE" id="PS50885"/>
    </source>
</evidence>
<dbReference type="PANTHER" id="PTHR32089">
    <property type="entry name" value="METHYL-ACCEPTING CHEMOTAXIS PROTEIN MCPB"/>
    <property type="match status" value="1"/>
</dbReference>
<evidence type="ECO:0000259" key="8">
    <source>
        <dbReference type="PROSITE" id="PS50111"/>
    </source>
</evidence>
<feature type="domain" description="HAMP" evidence="9">
    <location>
        <begin position="283"/>
        <end position="333"/>
    </location>
</feature>
<keyword evidence="7" id="KW-0472">Membrane</keyword>
<dbReference type="AlphaFoldDB" id="A0A4Q7ZHX2"/>
<dbReference type="Pfam" id="PF05228">
    <property type="entry name" value="CHASE4"/>
    <property type="match status" value="1"/>
</dbReference>
<dbReference type="CDD" id="cd06225">
    <property type="entry name" value="HAMP"/>
    <property type="match status" value="1"/>
</dbReference>
<keyword evidence="2 7" id="KW-1133">Transmembrane helix</keyword>
<dbReference type="PROSITE" id="PS50111">
    <property type="entry name" value="CHEMOTAXIS_TRANSDUC_2"/>
    <property type="match status" value="1"/>
</dbReference>
<dbReference type="PRINTS" id="PR00260">
    <property type="entry name" value="CHEMTRNSDUCR"/>
</dbReference>
<evidence type="ECO:0000256" key="5">
    <source>
        <dbReference type="PROSITE-ProRule" id="PRU00284"/>
    </source>
</evidence>